<evidence type="ECO:0000313" key="13">
    <source>
        <dbReference type="EnsemblMetazoa" id="SMAR007510-PA"/>
    </source>
</evidence>
<reference evidence="14" key="1">
    <citation type="submission" date="2011-05" db="EMBL/GenBank/DDBJ databases">
        <authorList>
            <person name="Richards S.R."/>
            <person name="Qu J."/>
            <person name="Jiang H."/>
            <person name="Jhangiani S.N."/>
            <person name="Agravi P."/>
            <person name="Goodspeed R."/>
            <person name="Gross S."/>
            <person name="Mandapat C."/>
            <person name="Jackson L."/>
            <person name="Mathew T."/>
            <person name="Pu L."/>
            <person name="Thornton R."/>
            <person name="Saada N."/>
            <person name="Wilczek-Boney K.B."/>
            <person name="Lee S."/>
            <person name="Kovar C."/>
            <person name="Wu Y."/>
            <person name="Scherer S.E."/>
            <person name="Worley K.C."/>
            <person name="Muzny D.M."/>
            <person name="Gibbs R."/>
        </authorList>
    </citation>
    <scope>NUCLEOTIDE SEQUENCE</scope>
    <source>
        <strain evidence="14">Brora</strain>
    </source>
</reference>
<name>T1J1T8_STRMM</name>
<dbReference type="EnsemblMetazoa" id="SMAR007510-RA">
    <property type="protein sequence ID" value="SMAR007510-PA"/>
    <property type="gene ID" value="SMAR007510"/>
</dbReference>
<proteinExistence type="inferred from homology"/>
<dbReference type="HOGENOM" id="CLU_030471_1_2_1"/>
<evidence type="ECO:0000256" key="3">
    <source>
        <dbReference type="ARBA" id="ARBA00010682"/>
    </source>
</evidence>
<organism evidence="13 14">
    <name type="scientific">Strigamia maritima</name>
    <name type="common">European centipede</name>
    <name type="synonym">Geophilus maritimus</name>
    <dbReference type="NCBI Taxonomy" id="126957"/>
    <lineage>
        <taxon>Eukaryota</taxon>
        <taxon>Metazoa</taxon>
        <taxon>Ecdysozoa</taxon>
        <taxon>Arthropoda</taxon>
        <taxon>Myriapoda</taxon>
        <taxon>Chilopoda</taxon>
        <taxon>Pleurostigmophora</taxon>
        <taxon>Geophilomorpha</taxon>
        <taxon>Linotaeniidae</taxon>
        <taxon>Strigamia</taxon>
    </lineage>
</organism>
<dbReference type="InterPro" id="IPR016270">
    <property type="entry name" value="PGS1"/>
</dbReference>
<protein>
    <recommendedName>
        <fullName evidence="11">CDP-diacylglycerol--glycerol-3-phosphate 3-phosphatidyltransferase</fullName>
        <ecNumber evidence="11">2.7.8.5</ecNumber>
    </recommendedName>
</protein>
<keyword evidence="14" id="KW-1185">Reference proteome</keyword>
<evidence type="ECO:0000256" key="6">
    <source>
        <dbReference type="ARBA" id="ARBA00022737"/>
    </source>
</evidence>
<keyword evidence="9 11" id="KW-1208">Phospholipid metabolism</keyword>
<sequence length="428" mass="49204">MWTKLIPGVVAPVVTCWWKQIYCDAKARTNPERKSDVEPSVDVRDTVPKSLAWIASHSPSFPIDGDRVTVLNSPKEFYQTILTQIRKAKRRITLSSLYLGTGQLERELVEELDNTLNRADSRVQMLIVLDYTRGSRGRSNSCTMLQPLLRNRRLNVALFHTPRLRGLLKHLAPDRWNELFGVQHMKVFVFDDNVLISGSISKQRRNLFPSPRFGRQSDVASVVDRDETEFKAKSRQTIMRVLEEEKEKEKEKETKDTDTIVTPLLQFGPMDITQDESFTKRLFNSTPSNVRAVMATGYFNLTEEYKKGILKRMAAPISIIMASPKVNGFYKAGGVAGAIPSAYTNLAKEFYQQITQSAQQDRIRLFEYERDLWTFHSKGLWLYPSDEDTPFLTLIGSPNFGHRSVLRDLELQFAVTTANRRLRHQLQR</sequence>
<evidence type="ECO:0000256" key="1">
    <source>
        <dbReference type="ARBA" id="ARBA00003537"/>
    </source>
</evidence>
<keyword evidence="11" id="KW-0496">Mitochondrion</keyword>
<evidence type="ECO:0000256" key="2">
    <source>
        <dbReference type="ARBA" id="ARBA00005042"/>
    </source>
</evidence>
<dbReference type="AlphaFoldDB" id="T1J1T8"/>
<accession>T1J1T8</accession>
<comment type="pathway">
    <text evidence="2 11">Phospholipid metabolism; phosphatidylglycerol biosynthesis; phosphatidylglycerol from CDP-diacylglycerol: step 1/2.</text>
</comment>
<evidence type="ECO:0000256" key="11">
    <source>
        <dbReference type="RuleBase" id="RU365024"/>
    </source>
</evidence>
<evidence type="ECO:0000256" key="8">
    <source>
        <dbReference type="ARBA" id="ARBA00023209"/>
    </source>
</evidence>
<comment type="similarity">
    <text evidence="3 11">Belongs to the CDP-alcohol phosphatidyltransferase class-II family.</text>
</comment>
<keyword evidence="11" id="KW-0547">Nucleotide-binding</keyword>
<dbReference type="Gene3D" id="3.30.870.10">
    <property type="entry name" value="Endonuclease Chain A"/>
    <property type="match status" value="2"/>
</dbReference>
<evidence type="ECO:0000256" key="10">
    <source>
        <dbReference type="ARBA" id="ARBA00048586"/>
    </source>
</evidence>
<comment type="subcellular location">
    <subcellularLocation>
        <location evidence="11">Mitochondrion</location>
    </subcellularLocation>
</comment>
<keyword evidence="6" id="KW-0677">Repeat</keyword>
<keyword evidence="11" id="KW-0067">ATP-binding</keyword>
<evidence type="ECO:0000256" key="7">
    <source>
        <dbReference type="ARBA" id="ARBA00023098"/>
    </source>
</evidence>
<dbReference type="GO" id="GO:0005739">
    <property type="term" value="C:mitochondrion"/>
    <property type="evidence" value="ECO:0007669"/>
    <property type="project" value="UniProtKB-SubCell"/>
</dbReference>
<dbReference type="PIRSF" id="PIRSF000850">
    <property type="entry name" value="Phospholipase_D_PSS"/>
    <property type="match status" value="1"/>
</dbReference>
<keyword evidence="4 11" id="KW-0444">Lipid biosynthesis</keyword>
<dbReference type="PhylomeDB" id="T1J1T8"/>
<evidence type="ECO:0000259" key="12">
    <source>
        <dbReference type="PROSITE" id="PS50035"/>
    </source>
</evidence>
<dbReference type="InterPro" id="IPR001736">
    <property type="entry name" value="PLipase_D/transphosphatidylase"/>
</dbReference>
<keyword evidence="8 11" id="KW-0594">Phospholipid biosynthesis</keyword>
<keyword evidence="5 11" id="KW-0808">Transferase</keyword>
<evidence type="ECO:0000256" key="9">
    <source>
        <dbReference type="ARBA" id="ARBA00023264"/>
    </source>
</evidence>
<dbReference type="CDD" id="cd09137">
    <property type="entry name" value="PLDc_PGS1_euk_2"/>
    <property type="match status" value="1"/>
</dbReference>
<dbReference type="GO" id="GO:0008444">
    <property type="term" value="F:CDP-diacylglycerol-glycerol-3-phosphate 3-phosphatidyltransferase activity"/>
    <property type="evidence" value="ECO:0007669"/>
    <property type="project" value="UniProtKB-EC"/>
</dbReference>
<reference evidence="13" key="2">
    <citation type="submission" date="2015-02" db="UniProtKB">
        <authorList>
            <consortium name="EnsemblMetazoa"/>
        </authorList>
    </citation>
    <scope>IDENTIFICATION</scope>
</reference>
<dbReference type="PANTHER" id="PTHR12586">
    <property type="entry name" value="CDP-DIACYLGLYCEROL--SERINE O-PHOSPHATIDYLTRANSFERASE"/>
    <property type="match status" value="1"/>
</dbReference>
<dbReference type="GO" id="GO:0005524">
    <property type="term" value="F:ATP binding"/>
    <property type="evidence" value="ECO:0007669"/>
    <property type="project" value="UniProtKB-KW"/>
</dbReference>
<dbReference type="EC" id="2.7.8.5" evidence="11"/>
<dbReference type="STRING" id="126957.T1J1T8"/>
<dbReference type="UniPathway" id="UPA00084">
    <property type="reaction ID" value="UER00503"/>
</dbReference>
<dbReference type="GO" id="GO:0032049">
    <property type="term" value="P:cardiolipin biosynthetic process"/>
    <property type="evidence" value="ECO:0007669"/>
    <property type="project" value="InterPro"/>
</dbReference>
<comment type="function">
    <text evidence="1 11">Functions in the biosynthesis of the anionic phospholipids phosphatidylglycerol and cardiolipin.</text>
</comment>
<dbReference type="OMA" id="WLWDARY"/>
<evidence type="ECO:0000256" key="5">
    <source>
        <dbReference type="ARBA" id="ARBA00022679"/>
    </source>
</evidence>
<dbReference type="Proteomes" id="UP000014500">
    <property type="component" value="Unassembled WGS sequence"/>
</dbReference>
<feature type="domain" description="PLD phosphodiesterase" evidence="12">
    <location>
        <begin position="179"/>
        <end position="206"/>
    </location>
</feature>
<dbReference type="SUPFAM" id="SSF56024">
    <property type="entry name" value="Phospholipase D/nuclease"/>
    <property type="match status" value="1"/>
</dbReference>
<evidence type="ECO:0000313" key="14">
    <source>
        <dbReference type="Proteomes" id="UP000014500"/>
    </source>
</evidence>
<dbReference type="EMBL" id="JH431789">
    <property type="status" value="NOT_ANNOTATED_CDS"/>
    <property type="molecule type" value="Genomic_DNA"/>
</dbReference>
<dbReference type="PROSITE" id="PS50035">
    <property type="entry name" value="PLD"/>
    <property type="match status" value="1"/>
</dbReference>
<keyword evidence="7 11" id="KW-0443">Lipid metabolism</keyword>
<comment type="catalytic activity">
    <reaction evidence="10 11">
        <text>a CDP-1,2-diacyl-sn-glycerol + sn-glycerol 3-phosphate = a 1,2-diacyl-sn-glycero-3-phospho-(1'-sn-glycero-3'-phosphate) + CMP + H(+)</text>
        <dbReference type="Rhea" id="RHEA:12593"/>
        <dbReference type="ChEBI" id="CHEBI:15378"/>
        <dbReference type="ChEBI" id="CHEBI:57597"/>
        <dbReference type="ChEBI" id="CHEBI:58332"/>
        <dbReference type="ChEBI" id="CHEBI:60110"/>
        <dbReference type="ChEBI" id="CHEBI:60377"/>
        <dbReference type="EC" id="2.7.8.5"/>
    </reaction>
</comment>
<dbReference type="eggNOG" id="KOG3964">
    <property type="taxonomic scope" value="Eukaryota"/>
</dbReference>
<evidence type="ECO:0000256" key="4">
    <source>
        <dbReference type="ARBA" id="ARBA00022516"/>
    </source>
</evidence>
<dbReference type="PANTHER" id="PTHR12586:SF1">
    <property type="entry name" value="CDP-DIACYLGLYCEROL--GLYCEROL-3-PHOSPHATE 3-PHOSPHATIDYLTRANSFERASE, MITOCHONDRIAL"/>
    <property type="match status" value="1"/>
</dbReference>